<dbReference type="SUPFAM" id="SSF90229">
    <property type="entry name" value="CCCH zinc finger"/>
    <property type="match status" value="1"/>
</dbReference>
<dbReference type="InterPro" id="IPR000571">
    <property type="entry name" value="Znf_CCCH"/>
</dbReference>
<dbReference type="OMA" id="VATIHCH"/>
<keyword evidence="5 7" id="KW-0862">Zinc</keyword>
<dbReference type="PROSITE" id="PS00678">
    <property type="entry name" value="WD_REPEATS_1"/>
    <property type="match status" value="1"/>
</dbReference>
<evidence type="ECO:0000256" key="6">
    <source>
        <dbReference type="PROSITE-ProRule" id="PRU00221"/>
    </source>
</evidence>
<evidence type="ECO:0000313" key="10">
    <source>
        <dbReference type="EMBL" id="KCW73884.1"/>
    </source>
</evidence>
<keyword evidence="3" id="KW-0677">Repeat</keyword>
<keyword evidence="2 7" id="KW-0479">Metal-binding</keyword>
<dbReference type="InterPro" id="IPR036855">
    <property type="entry name" value="Znf_CCCH_sf"/>
</dbReference>
<evidence type="ECO:0000256" key="7">
    <source>
        <dbReference type="PROSITE-ProRule" id="PRU00723"/>
    </source>
</evidence>
<sequence length="440" mass="47724">MAIKTARSTVGWQQNSAAHYKAPTSRRRVCTFWLAGKCNRNPCRFSHDASLPGNVYHRAAKQSSHMAEDFPGRKGPESSPVNSASSTSGERSESSTNKNPLKPQEKLCNFWITGNCVKGDACPFLHSWFHGVDFAMLAKLEGHKKGVSGIALPSGSTKLYSGSKDGTARIWDCHTGQCDQVINLGGEVGCFTCEGPWVFVGLPNTVKAYNIQNGASYNISGPVGQVHALEVANDMLFAGAQDGTILVWKGGSEADPFQMAAPLRGHTKGVVSLTVGRDRLYSGSIDQTIRVWDLHTLECVQELVGHTDVVMSLLCWDQYLISCSLDKTIKVWGVATEGGSLEVGFTHHEDHGILALSGTIDTGGKPVLLCACLDNTVRLYELPSFTERGKIFSRREVRTLQTAPGGLFFTGDAAGTLTVWNWLDSPKSQKEQLPQPMDSC</sequence>
<dbReference type="Gene3D" id="3.30.1370.210">
    <property type="match status" value="1"/>
</dbReference>
<dbReference type="Pfam" id="PF00400">
    <property type="entry name" value="WD40"/>
    <property type="match status" value="3"/>
</dbReference>
<keyword evidence="4 7" id="KW-0863">Zinc-finger</keyword>
<dbReference type="PANTHER" id="PTHR44489:SF14">
    <property type="entry name" value="ZINC FINGER CCCH DOMAIN-CONTAINING PROTEIN 59-RELATED"/>
    <property type="match status" value="1"/>
</dbReference>
<gene>
    <name evidence="10" type="ORF">EUGRSUZ_E02477</name>
</gene>
<dbReference type="Gramene" id="KCW73884">
    <property type="protein sequence ID" value="KCW73884"/>
    <property type="gene ID" value="EUGRSUZ_E02477"/>
</dbReference>
<feature type="zinc finger region" description="C3H1-type" evidence="7">
    <location>
        <begin position="24"/>
        <end position="50"/>
    </location>
</feature>
<dbReference type="AlphaFoldDB" id="A0A059C6L5"/>
<accession>A0A059C6L5</accession>
<dbReference type="Pfam" id="PF18345">
    <property type="entry name" value="zf_CCCH_4"/>
    <property type="match status" value="1"/>
</dbReference>
<evidence type="ECO:0000256" key="2">
    <source>
        <dbReference type="ARBA" id="ARBA00022723"/>
    </source>
</evidence>
<organism evidence="10">
    <name type="scientific">Eucalyptus grandis</name>
    <name type="common">Flooded gum</name>
    <dbReference type="NCBI Taxonomy" id="71139"/>
    <lineage>
        <taxon>Eukaryota</taxon>
        <taxon>Viridiplantae</taxon>
        <taxon>Streptophyta</taxon>
        <taxon>Embryophyta</taxon>
        <taxon>Tracheophyta</taxon>
        <taxon>Spermatophyta</taxon>
        <taxon>Magnoliopsida</taxon>
        <taxon>eudicotyledons</taxon>
        <taxon>Gunneridae</taxon>
        <taxon>Pentapetalae</taxon>
        <taxon>rosids</taxon>
        <taxon>malvids</taxon>
        <taxon>Myrtales</taxon>
        <taxon>Myrtaceae</taxon>
        <taxon>Myrtoideae</taxon>
        <taxon>Eucalypteae</taxon>
        <taxon>Eucalyptus</taxon>
    </lineage>
</organism>
<evidence type="ECO:0000256" key="5">
    <source>
        <dbReference type="ARBA" id="ARBA00022833"/>
    </source>
</evidence>
<dbReference type="PRINTS" id="PR00320">
    <property type="entry name" value="GPROTEINBRPT"/>
</dbReference>
<dbReference type="PROSITE" id="PS50082">
    <property type="entry name" value="WD_REPEATS_2"/>
    <property type="match status" value="2"/>
</dbReference>
<dbReference type="InterPro" id="IPR015943">
    <property type="entry name" value="WD40/YVTN_repeat-like_dom_sf"/>
</dbReference>
<reference evidence="10" key="1">
    <citation type="submission" date="2013-07" db="EMBL/GenBank/DDBJ databases">
        <title>The genome of Eucalyptus grandis.</title>
        <authorList>
            <person name="Schmutz J."/>
            <person name="Hayes R."/>
            <person name="Myburg A."/>
            <person name="Tuskan G."/>
            <person name="Grattapaglia D."/>
            <person name="Rokhsar D.S."/>
        </authorList>
    </citation>
    <scope>NUCLEOTIDE SEQUENCE</scope>
    <source>
        <tissue evidence="10">Leaf extractions</tissue>
    </source>
</reference>
<dbReference type="PROSITE" id="PS50294">
    <property type="entry name" value="WD_REPEATS_REGION"/>
    <property type="match status" value="2"/>
</dbReference>
<dbReference type="SMART" id="SM00320">
    <property type="entry name" value="WD40"/>
    <property type="match status" value="6"/>
</dbReference>
<dbReference type="InterPro" id="IPR001680">
    <property type="entry name" value="WD40_rpt"/>
</dbReference>
<evidence type="ECO:0000256" key="1">
    <source>
        <dbReference type="ARBA" id="ARBA00022574"/>
    </source>
</evidence>
<feature type="repeat" description="WD" evidence="6">
    <location>
        <begin position="263"/>
        <end position="302"/>
    </location>
</feature>
<dbReference type="eggNOG" id="KOG0274">
    <property type="taxonomic scope" value="Eukaryota"/>
</dbReference>
<dbReference type="InterPro" id="IPR036322">
    <property type="entry name" value="WD40_repeat_dom_sf"/>
</dbReference>
<dbReference type="GO" id="GO:0008270">
    <property type="term" value="F:zinc ion binding"/>
    <property type="evidence" value="ECO:0007669"/>
    <property type="project" value="UniProtKB-KW"/>
</dbReference>
<dbReference type="InterPro" id="IPR044715">
    <property type="entry name" value="WDR86-like"/>
</dbReference>
<protein>
    <recommendedName>
        <fullName evidence="9">C3H1-type domain-containing protein</fullName>
    </recommendedName>
</protein>
<evidence type="ECO:0000256" key="4">
    <source>
        <dbReference type="ARBA" id="ARBA00022771"/>
    </source>
</evidence>
<dbReference type="PROSITE" id="PS50103">
    <property type="entry name" value="ZF_C3H1"/>
    <property type="match status" value="2"/>
</dbReference>
<dbReference type="SUPFAM" id="SSF50978">
    <property type="entry name" value="WD40 repeat-like"/>
    <property type="match status" value="1"/>
</dbReference>
<keyword evidence="1 6" id="KW-0853">WD repeat</keyword>
<feature type="domain" description="C3H1-type" evidence="9">
    <location>
        <begin position="24"/>
        <end position="50"/>
    </location>
</feature>
<feature type="zinc finger region" description="C3H1-type" evidence="7">
    <location>
        <begin position="102"/>
        <end position="129"/>
    </location>
</feature>
<dbReference type="InterPro" id="IPR020472">
    <property type="entry name" value="WD40_PAC1"/>
</dbReference>
<feature type="domain" description="C3H1-type" evidence="9">
    <location>
        <begin position="102"/>
        <end position="129"/>
    </location>
</feature>
<evidence type="ECO:0000256" key="3">
    <source>
        <dbReference type="ARBA" id="ARBA00022737"/>
    </source>
</evidence>
<dbReference type="SMART" id="SM00356">
    <property type="entry name" value="ZnF_C3H1"/>
    <property type="match status" value="2"/>
</dbReference>
<evidence type="ECO:0000256" key="8">
    <source>
        <dbReference type="SAM" id="MobiDB-lite"/>
    </source>
</evidence>
<dbReference type="PANTHER" id="PTHR44489">
    <property type="match status" value="1"/>
</dbReference>
<dbReference type="Gene3D" id="2.130.10.10">
    <property type="entry name" value="YVTN repeat-like/Quinoprotein amine dehydrogenase"/>
    <property type="match status" value="2"/>
</dbReference>
<dbReference type="STRING" id="71139.A0A059C6L5"/>
<evidence type="ECO:0000259" key="9">
    <source>
        <dbReference type="PROSITE" id="PS50103"/>
    </source>
</evidence>
<dbReference type="InterPro" id="IPR019775">
    <property type="entry name" value="WD40_repeat_CS"/>
</dbReference>
<dbReference type="EMBL" id="KK198757">
    <property type="protein sequence ID" value="KCW73884.1"/>
    <property type="molecule type" value="Genomic_DNA"/>
</dbReference>
<feature type="region of interest" description="Disordered" evidence="8">
    <location>
        <begin position="62"/>
        <end position="101"/>
    </location>
</feature>
<proteinExistence type="predicted"/>
<dbReference type="InParanoid" id="A0A059C6L5"/>
<feature type="compositionally biased region" description="Basic and acidic residues" evidence="8">
    <location>
        <begin position="66"/>
        <end position="76"/>
    </location>
</feature>
<name>A0A059C6L5_EUCGR</name>
<feature type="repeat" description="WD" evidence="6">
    <location>
        <begin position="140"/>
        <end position="181"/>
    </location>
</feature>